<evidence type="ECO:0000256" key="3">
    <source>
        <dbReference type="ARBA" id="ARBA00022723"/>
    </source>
</evidence>
<comment type="caution">
    <text evidence="10">The sequence shown here is derived from an EMBL/GenBank/DDBJ whole genome shotgun (WGS) entry which is preliminary data.</text>
</comment>
<dbReference type="Gene3D" id="1.10.630.10">
    <property type="entry name" value="Cytochrome P450"/>
    <property type="match status" value="2"/>
</dbReference>
<reference evidence="10 11" key="1">
    <citation type="submission" date="2021-06" db="EMBL/GenBank/DDBJ databases">
        <title>Caerostris extrusa draft genome.</title>
        <authorList>
            <person name="Kono N."/>
            <person name="Arakawa K."/>
        </authorList>
    </citation>
    <scope>NUCLEOTIDE SEQUENCE [LARGE SCALE GENOMIC DNA]</scope>
</reference>
<evidence type="ECO:0000256" key="5">
    <source>
        <dbReference type="ARBA" id="ARBA00023004"/>
    </source>
</evidence>
<evidence type="ECO:0000313" key="11">
    <source>
        <dbReference type="Proteomes" id="UP001054945"/>
    </source>
</evidence>
<sequence length="398" mass="45656">MDQLKSEATPNSVITSWLKEYGRVFGYFIGEIPYIVVNDLDMLKEMSIAKILLSLKLTNTSIDLRYLSGTFHVFTNRPDMFVNMKPLNKTVIHLRDKRWKEVRSFITPTFSSGKIKLMTSIVDKKVDVAVDVVTKKAESNEMFDMYELVQGLTLDVIADCALAMKTHCQENQRIFLYATFRYAHNKAADYAIMFPFVETIMCFVCNYLTAGQMTKLIVDSVKTAVAARRKNPEIKSMDILQMMLDKSDLQYLDQVFSESLRYYPPVTGFVFRKCSEDHRVGSITVPKGATVLAPVWDIHHDPQYWPDPWKFDPDRFSLENKTSINSMAYMPFGIGRRNCVGARFAQLEAKLAIFRLVKKFKFVSCEKTDDPLPLICPTVIINPANGIWLRAIPRDPEI</sequence>
<gene>
    <name evidence="10" type="primary">CYP3A24</name>
    <name evidence="10" type="ORF">CEXT_690971</name>
</gene>
<dbReference type="GO" id="GO:0016705">
    <property type="term" value="F:oxidoreductase activity, acting on paired donors, with incorporation or reduction of molecular oxygen"/>
    <property type="evidence" value="ECO:0007669"/>
    <property type="project" value="InterPro"/>
</dbReference>
<feature type="binding site" description="axial binding residue" evidence="8">
    <location>
        <position position="339"/>
    </location>
    <ligand>
        <name>heme</name>
        <dbReference type="ChEBI" id="CHEBI:30413"/>
    </ligand>
    <ligandPart>
        <name>Fe</name>
        <dbReference type="ChEBI" id="CHEBI:18248"/>
    </ligandPart>
</feature>
<evidence type="ECO:0000256" key="6">
    <source>
        <dbReference type="ARBA" id="ARBA00023033"/>
    </source>
</evidence>
<proteinExistence type="inferred from homology"/>
<keyword evidence="11" id="KW-1185">Reference proteome</keyword>
<evidence type="ECO:0000256" key="9">
    <source>
        <dbReference type="RuleBase" id="RU000461"/>
    </source>
</evidence>
<dbReference type="InterPro" id="IPR017972">
    <property type="entry name" value="Cyt_P450_CS"/>
</dbReference>
<evidence type="ECO:0000313" key="10">
    <source>
        <dbReference type="EMBL" id="GIX93088.1"/>
    </source>
</evidence>
<dbReference type="PANTHER" id="PTHR24302:SF15">
    <property type="entry name" value="FATTY-ACID PEROXYGENASE"/>
    <property type="match status" value="1"/>
</dbReference>
<evidence type="ECO:0000256" key="8">
    <source>
        <dbReference type="PIRSR" id="PIRSR602401-1"/>
    </source>
</evidence>
<keyword evidence="6 9" id="KW-0503">Monooxygenase</keyword>
<dbReference type="PRINTS" id="PR00463">
    <property type="entry name" value="EP450I"/>
</dbReference>
<evidence type="ECO:0000256" key="7">
    <source>
        <dbReference type="ARBA" id="ARBA00043906"/>
    </source>
</evidence>
<dbReference type="PROSITE" id="PS00086">
    <property type="entry name" value="CYTOCHROME_P450"/>
    <property type="match status" value="1"/>
</dbReference>
<dbReference type="InterPro" id="IPR050705">
    <property type="entry name" value="Cytochrome_P450_3A"/>
</dbReference>
<comment type="function">
    <text evidence="7">Cytochromes P450 are a group of heme-thiolate monooxygenases. They oxidize a variety of structurally unrelated compounds, including steroids, fatty acids, and xenobiotics.</text>
</comment>
<dbReference type="GO" id="GO:0020037">
    <property type="term" value="F:heme binding"/>
    <property type="evidence" value="ECO:0007669"/>
    <property type="project" value="InterPro"/>
</dbReference>
<accession>A0AAV4P7W5</accession>
<evidence type="ECO:0000256" key="2">
    <source>
        <dbReference type="ARBA" id="ARBA00022617"/>
    </source>
</evidence>
<dbReference type="GO" id="GO:0008395">
    <property type="term" value="F:steroid hydroxylase activity"/>
    <property type="evidence" value="ECO:0007669"/>
    <property type="project" value="TreeGrafter"/>
</dbReference>
<dbReference type="Proteomes" id="UP001054945">
    <property type="component" value="Unassembled WGS sequence"/>
</dbReference>
<evidence type="ECO:0000256" key="4">
    <source>
        <dbReference type="ARBA" id="ARBA00023002"/>
    </source>
</evidence>
<dbReference type="PANTHER" id="PTHR24302">
    <property type="entry name" value="CYTOCHROME P450 FAMILY 3"/>
    <property type="match status" value="1"/>
</dbReference>
<comment type="cofactor">
    <cofactor evidence="8">
        <name>heme</name>
        <dbReference type="ChEBI" id="CHEBI:30413"/>
    </cofactor>
</comment>
<dbReference type="PRINTS" id="PR00385">
    <property type="entry name" value="P450"/>
</dbReference>
<dbReference type="InterPro" id="IPR002401">
    <property type="entry name" value="Cyt_P450_E_grp-I"/>
</dbReference>
<organism evidence="10 11">
    <name type="scientific">Caerostris extrusa</name>
    <name type="common">Bark spider</name>
    <name type="synonym">Caerostris bankana</name>
    <dbReference type="NCBI Taxonomy" id="172846"/>
    <lineage>
        <taxon>Eukaryota</taxon>
        <taxon>Metazoa</taxon>
        <taxon>Ecdysozoa</taxon>
        <taxon>Arthropoda</taxon>
        <taxon>Chelicerata</taxon>
        <taxon>Arachnida</taxon>
        <taxon>Araneae</taxon>
        <taxon>Araneomorphae</taxon>
        <taxon>Entelegynae</taxon>
        <taxon>Araneoidea</taxon>
        <taxon>Araneidae</taxon>
        <taxon>Caerostris</taxon>
    </lineage>
</organism>
<dbReference type="GO" id="GO:0005506">
    <property type="term" value="F:iron ion binding"/>
    <property type="evidence" value="ECO:0007669"/>
    <property type="project" value="InterPro"/>
</dbReference>
<name>A0AAV4P7W5_CAEEX</name>
<dbReference type="AlphaFoldDB" id="A0AAV4P7W5"/>
<dbReference type="Pfam" id="PF00067">
    <property type="entry name" value="p450"/>
    <property type="match status" value="1"/>
</dbReference>
<comment type="similarity">
    <text evidence="1 9">Belongs to the cytochrome P450 family.</text>
</comment>
<keyword evidence="4 9" id="KW-0560">Oxidoreductase</keyword>
<keyword evidence="3 8" id="KW-0479">Metal-binding</keyword>
<keyword evidence="2 8" id="KW-0349">Heme</keyword>
<dbReference type="InterPro" id="IPR036396">
    <property type="entry name" value="Cyt_P450_sf"/>
</dbReference>
<dbReference type="InterPro" id="IPR001128">
    <property type="entry name" value="Cyt_P450"/>
</dbReference>
<evidence type="ECO:0000256" key="1">
    <source>
        <dbReference type="ARBA" id="ARBA00010617"/>
    </source>
</evidence>
<dbReference type="EMBL" id="BPLR01004193">
    <property type="protein sequence ID" value="GIX93088.1"/>
    <property type="molecule type" value="Genomic_DNA"/>
</dbReference>
<protein>
    <submittedName>
        <fullName evidence="10">Cytochrome P450 3A24</fullName>
    </submittedName>
</protein>
<dbReference type="SUPFAM" id="SSF48264">
    <property type="entry name" value="Cytochrome P450"/>
    <property type="match status" value="1"/>
</dbReference>
<keyword evidence="5 8" id="KW-0408">Iron</keyword>